<feature type="compositionally biased region" description="Low complexity" evidence="1">
    <location>
        <begin position="115"/>
        <end position="125"/>
    </location>
</feature>
<feature type="region of interest" description="Disordered" evidence="1">
    <location>
        <begin position="115"/>
        <end position="144"/>
    </location>
</feature>
<gene>
    <name evidence="2" type="ORF">EPI10_010932</name>
</gene>
<reference evidence="3" key="1">
    <citation type="journal article" date="2019" name="Plant Biotechnol. J.">
        <title>Genome sequencing of the Australian wild diploid species Gossypium australe highlights disease resistance and delayed gland morphogenesis.</title>
        <authorList>
            <person name="Cai Y."/>
            <person name="Cai X."/>
            <person name="Wang Q."/>
            <person name="Wang P."/>
            <person name="Zhang Y."/>
            <person name="Cai C."/>
            <person name="Xu Y."/>
            <person name="Wang K."/>
            <person name="Zhou Z."/>
            <person name="Wang C."/>
            <person name="Geng S."/>
            <person name="Li B."/>
            <person name="Dong Q."/>
            <person name="Hou Y."/>
            <person name="Wang H."/>
            <person name="Ai P."/>
            <person name="Liu Z."/>
            <person name="Yi F."/>
            <person name="Sun M."/>
            <person name="An G."/>
            <person name="Cheng J."/>
            <person name="Zhang Y."/>
            <person name="Shi Q."/>
            <person name="Xie Y."/>
            <person name="Shi X."/>
            <person name="Chang Y."/>
            <person name="Huang F."/>
            <person name="Chen Y."/>
            <person name="Hong S."/>
            <person name="Mi L."/>
            <person name="Sun Q."/>
            <person name="Zhang L."/>
            <person name="Zhou B."/>
            <person name="Peng R."/>
            <person name="Zhang X."/>
            <person name="Liu F."/>
        </authorList>
    </citation>
    <scope>NUCLEOTIDE SEQUENCE [LARGE SCALE GENOMIC DNA]</scope>
    <source>
        <strain evidence="3">cv. PA1801</strain>
    </source>
</reference>
<name>A0A5B6W5U9_9ROSI</name>
<evidence type="ECO:0000313" key="3">
    <source>
        <dbReference type="Proteomes" id="UP000325315"/>
    </source>
</evidence>
<dbReference type="EMBL" id="SMMG02000004">
    <property type="protein sequence ID" value="KAA3477011.1"/>
    <property type="molecule type" value="Genomic_DNA"/>
</dbReference>
<dbReference type="AlphaFoldDB" id="A0A5B6W5U9"/>
<evidence type="ECO:0000313" key="2">
    <source>
        <dbReference type="EMBL" id="KAA3477011.1"/>
    </source>
</evidence>
<sequence>MVDDFSRAIWFFYDIFSYLDGSAATIEPDHVALSYGSVDPTTVPPLIIPQPVSLPPASLPPANSLTPIMSSSFDDIMVQGALSNDAPDLRQWYKEKFPSVKLRDFVTYTAIKKIPSPTSPASEPSTGRRDAMQKEICALEDNDT</sequence>
<comment type="caution">
    <text evidence="2">The sequence shown here is derived from an EMBL/GenBank/DDBJ whole genome shotgun (WGS) entry which is preliminary data.</text>
</comment>
<organism evidence="2 3">
    <name type="scientific">Gossypium australe</name>
    <dbReference type="NCBI Taxonomy" id="47621"/>
    <lineage>
        <taxon>Eukaryota</taxon>
        <taxon>Viridiplantae</taxon>
        <taxon>Streptophyta</taxon>
        <taxon>Embryophyta</taxon>
        <taxon>Tracheophyta</taxon>
        <taxon>Spermatophyta</taxon>
        <taxon>Magnoliopsida</taxon>
        <taxon>eudicotyledons</taxon>
        <taxon>Gunneridae</taxon>
        <taxon>Pentapetalae</taxon>
        <taxon>rosids</taxon>
        <taxon>malvids</taxon>
        <taxon>Malvales</taxon>
        <taxon>Malvaceae</taxon>
        <taxon>Malvoideae</taxon>
        <taxon>Gossypium</taxon>
    </lineage>
</organism>
<dbReference type="Proteomes" id="UP000325315">
    <property type="component" value="Unassembled WGS sequence"/>
</dbReference>
<keyword evidence="3" id="KW-1185">Reference proteome</keyword>
<accession>A0A5B6W5U9</accession>
<evidence type="ECO:0000256" key="1">
    <source>
        <dbReference type="SAM" id="MobiDB-lite"/>
    </source>
</evidence>
<proteinExistence type="predicted"/>
<protein>
    <submittedName>
        <fullName evidence="2">Uncharacterized protein</fullName>
    </submittedName>
</protein>